<dbReference type="GO" id="GO:0003697">
    <property type="term" value="F:single-stranded DNA binding"/>
    <property type="evidence" value="ECO:0007669"/>
    <property type="project" value="TreeGrafter"/>
</dbReference>
<dbReference type="Pfam" id="PF02463">
    <property type="entry name" value="SMC_N"/>
    <property type="match status" value="1"/>
</dbReference>
<comment type="subcellular location">
    <subcellularLocation>
        <location evidence="2">Chromosome</location>
    </subcellularLocation>
    <subcellularLocation>
        <location evidence="1">Nucleus</location>
    </subcellularLocation>
</comment>
<dbReference type="AlphaFoldDB" id="A0A7S2UR98"/>
<evidence type="ECO:0000256" key="2">
    <source>
        <dbReference type="ARBA" id="ARBA00004286"/>
    </source>
</evidence>
<organism evidence="15">
    <name type="scientific">Attheya septentrionalis</name>
    <dbReference type="NCBI Taxonomy" id="420275"/>
    <lineage>
        <taxon>Eukaryota</taxon>
        <taxon>Sar</taxon>
        <taxon>Stramenopiles</taxon>
        <taxon>Ochrophyta</taxon>
        <taxon>Bacillariophyta</taxon>
        <taxon>Coscinodiscophyceae</taxon>
        <taxon>Chaetocerotophycidae</taxon>
        <taxon>Chaetocerotales</taxon>
        <taxon>Attheyaceae</taxon>
        <taxon>Attheya</taxon>
    </lineage>
</organism>
<keyword evidence="4" id="KW-0158">Chromosome</keyword>
<evidence type="ECO:0000256" key="9">
    <source>
        <dbReference type="ARBA" id="ARBA00023172"/>
    </source>
</evidence>
<dbReference type="SUPFAM" id="SSF52540">
    <property type="entry name" value="P-loop containing nucleoside triphosphate hydrolases"/>
    <property type="match status" value="1"/>
</dbReference>
<dbReference type="PANTHER" id="PTHR19306">
    <property type="entry name" value="STRUCTURAL MAINTENANCE OF CHROMOSOMES 5,6 SMC5, SMC6"/>
    <property type="match status" value="1"/>
</dbReference>
<gene>
    <name evidence="15" type="ORF">ASEP1449_LOCUS17226</name>
</gene>
<dbReference type="InterPro" id="IPR027417">
    <property type="entry name" value="P-loop_NTPase"/>
</dbReference>
<dbReference type="GO" id="GO:0035861">
    <property type="term" value="C:site of double-strand break"/>
    <property type="evidence" value="ECO:0007669"/>
    <property type="project" value="TreeGrafter"/>
</dbReference>
<evidence type="ECO:0000256" key="3">
    <source>
        <dbReference type="ARBA" id="ARBA00006793"/>
    </source>
</evidence>
<dbReference type="Gene3D" id="3.40.50.300">
    <property type="entry name" value="P-loop containing nucleotide triphosphate hydrolases"/>
    <property type="match status" value="2"/>
</dbReference>
<evidence type="ECO:0000256" key="7">
    <source>
        <dbReference type="ARBA" id="ARBA00022840"/>
    </source>
</evidence>
<feature type="compositionally biased region" description="Low complexity" evidence="13">
    <location>
        <begin position="1"/>
        <end position="10"/>
    </location>
</feature>
<keyword evidence="6" id="KW-0227">DNA damage</keyword>
<evidence type="ECO:0000259" key="14">
    <source>
        <dbReference type="Pfam" id="PF02463"/>
    </source>
</evidence>
<protein>
    <recommendedName>
        <fullName evidence="14">RecF/RecN/SMC N-terminal domain-containing protein</fullName>
    </recommendedName>
</protein>
<comment type="similarity">
    <text evidence="3">Belongs to the SMC family. SMC6 subfamily.</text>
</comment>
<evidence type="ECO:0000313" key="15">
    <source>
        <dbReference type="EMBL" id="CAD9825392.1"/>
    </source>
</evidence>
<dbReference type="InterPro" id="IPR003395">
    <property type="entry name" value="RecF/RecN/SMC_N"/>
</dbReference>
<keyword evidence="10" id="KW-0234">DNA repair</keyword>
<feature type="compositionally biased region" description="Acidic residues" evidence="13">
    <location>
        <begin position="28"/>
        <end position="39"/>
    </location>
</feature>
<evidence type="ECO:0000256" key="4">
    <source>
        <dbReference type="ARBA" id="ARBA00022454"/>
    </source>
</evidence>
<reference evidence="15" key="1">
    <citation type="submission" date="2021-01" db="EMBL/GenBank/DDBJ databases">
        <authorList>
            <person name="Corre E."/>
            <person name="Pelletier E."/>
            <person name="Niang G."/>
            <person name="Scheremetjew M."/>
            <person name="Finn R."/>
            <person name="Kale V."/>
            <person name="Holt S."/>
            <person name="Cochrane G."/>
            <person name="Meng A."/>
            <person name="Brown T."/>
            <person name="Cohen L."/>
        </authorList>
    </citation>
    <scope>NUCLEOTIDE SEQUENCE</scope>
    <source>
        <strain evidence="15">CCMP2084</strain>
    </source>
</reference>
<dbReference type="GO" id="GO:0005524">
    <property type="term" value="F:ATP binding"/>
    <property type="evidence" value="ECO:0007669"/>
    <property type="project" value="UniProtKB-KW"/>
</dbReference>
<dbReference type="GO" id="GO:0000724">
    <property type="term" value="P:double-strand break repair via homologous recombination"/>
    <property type="evidence" value="ECO:0007669"/>
    <property type="project" value="TreeGrafter"/>
</dbReference>
<evidence type="ECO:0000256" key="10">
    <source>
        <dbReference type="ARBA" id="ARBA00023204"/>
    </source>
</evidence>
<feature type="region of interest" description="Disordered" evidence="13">
    <location>
        <begin position="1"/>
        <end position="43"/>
    </location>
</feature>
<evidence type="ECO:0000256" key="8">
    <source>
        <dbReference type="ARBA" id="ARBA00023054"/>
    </source>
</evidence>
<evidence type="ECO:0000256" key="1">
    <source>
        <dbReference type="ARBA" id="ARBA00004123"/>
    </source>
</evidence>
<keyword evidence="7" id="KW-0067">ATP-binding</keyword>
<accession>A0A7S2UR98</accession>
<evidence type="ECO:0000256" key="5">
    <source>
        <dbReference type="ARBA" id="ARBA00022741"/>
    </source>
</evidence>
<dbReference type="GO" id="GO:0005634">
    <property type="term" value="C:nucleus"/>
    <property type="evidence" value="ECO:0007669"/>
    <property type="project" value="UniProtKB-SubCell"/>
</dbReference>
<feature type="coiled-coil region" evidence="12">
    <location>
        <begin position="314"/>
        <end position="450"/>
    </location>
</feature>
<dbReference type="GO" id="GO:0003684">
    <property type="term" value="F:damaged DNA binding"/>
    <property type="evidence" value="ECO:0007669"/>
    <property type="project" value="TreeGrafter"/>
</dbReference>
<dbReference type="PANTHER" id="PTHR19306:SF6">
    <property type="entry name" value="STRUCTURAL MAINTENANCE OF CHROMOSOMES PROTEIN 6"/>
    <property type="match status" value="1"/>
</dbReference>
<keyword evidence="9" id="KW-0233">DNA recombination</keyword>
<name>A0A7S2UR98_9STRA</name>
<evidence type="ECO:0000256" key="13">
    <source>
        <dbReference type="SAM" id="MobiDB-lite"/>
    </source>
</evidence>
<feature type="domain" description="RecF/RecN/SMC N-terminal" evidence="14">
    <location>
        <begin position="64"/>
        <end position="1135"/>
    </location>
</feature>
<feature type="coiled-coil region" evidence="12">
    <location>
        <begin position="700"/>
        <end position="877"/>
    </location>
</feature>
<keyword evidence="8 12" id="KW-0175">Coiled coil</keyword>
<keyword evidence="5" id="KW-0547">Nucleotide-binding</keyword>
<evidence type="ECO:0000256" key="12">
    <source>
        <dbReference type="SAM" id="Coils"/>
    </source>
</evidence>
<evidence type="ECO:0000256" key="6">
    <source>
        <dbReference type="ARBA" id="ARBA00022763"/>
    </source>
</evidence>
<dbReference type="GO" id="GO:0030915">
    <property type="term" value="C:Smc5-Smc6 complex"/>
    <property type="evidence" value="ECO:0007669"/>
    <property type="project" value="TreeGrafter"/>
</dbReference>
<evidence type="ECO:0000256" key="11">
    <source>
        <dbReference type="ARBA" id="ARBA00023242"/>
    </source>
</evidence>
<proteinExistence type="inferred from homology"/>
<dbReference type="EMBL" id="HBHQ01025512">
    <property type="protein sequence ID" value="CAD9825392.1"/>
    <property type="molecule type" value="Transcribed_RNA"/>
</dbReference>
<sequence>MPTKRSIAADAEAEASDTENKRRRRSEEEEPEDDESSGEGEERVAHRVAGNINAPGKPAEAGIIKRVYVQDFMCHRKLTVDLCQNVNFIHGANGSGKSAILAAIQICLGAHARRTHRARNLKELVRKEGSNSGAKVRVTLLNGGEDGYKREMYGDSITIERSITLRGGYNGYRLLDHDGKERSRSKKDLEAMLDQLNIQVDNPVAVLDQEEAKKFLTGRPQDKYDFFAKATELERIDNTYSGTVDNLMELDEQNAKNKENLSSVYTSVKKLKDQWKQFEELDKLQEKIGDLSVQLTWSMYHQQNEKAEQNETFLRDILEKREKRSQDLAKAEELANVTEDEETSLRDQMTRLTEEAQEAAAAKQGIEAELKEVMAPVKSRERDNTAIRRELITATKRFKRAQKDLQAVRDQITKAAGNAESEEARRVEKVEKAEAELARTKDGIEGKKEDILESLKKYEDLGPHVDQASENIRSISSQINAVNHKLRDLQSTSGGNSFTVFGQKCDVMHDLVERAKSAGRFKGPVIGPIGHYIKIAQGKEGLAKVAEFALGSGNLQRFIVTNDADRQLFMKLRTDARCSPRDCMYFQMSGVGSRYAVPPPPTDDVDTVASALSITDNLVFNCLVDNARIEQRALAMSKEQSEKSLLIVQDNGRESIRGGTIKDVFLPNGDNWMVKNGSRTMISNERPLKQTIGVDKTAAIREAKEEAELLQRELNDLRRKEDELKKVRKEYQVVWNRETRAHRTTVLRIEELEKQIVELNNEKDVAENNTIDTTEYEEDVQVADEALSKLKDKFVETEKELEDLQSPIAGVKGRLEEITARNERVLSELTAAEEKMEEYVKGNAQRMANVEKRKDKLEKVEEAIGKQKEIVQDLREKRGEALYKARVMTFNTNEQRKKAKEDVSGDGLEDTSFHAHTDADLEAIEPIEAKKEPAFYKARVERATRNIALERDRRQLSNIEPEEAHEQYLRAQHDLDAKLHLINSIDKTCSELRADIKHRMKLFKIFRKHLAETTSNTFDVMLNKKGSSGQLDFDHGDRELNLTVQKDNTNEMSQTKDVKALSGGERSFTTLSLLLALGENLETPFRIMDEFDVFLDPVSRKIALDTMVSVAKDMEHRQFIFITPQDLSGLTTDTKLKIIKMKQPIRSTMVGGPMQQTLDTFQPTPQ</sequence>
<keyword evidence="11" id="KW-0539">Nucleus</keyword>